<dbReference type="EMBL" id="CP021455">
    <property type="protein sequence ID" value="ARU04253.1"/>
    <property type="molecule type" value="Genomic_DNA"/>
</dbReference>
<evidence type="ECO:0000313" key="2">
    <source>
        <dbReference type="EMBL" id="ARU04253.1"/>
    </source>
</evidence>
<organism evidence="2 3">
    <name type="scientific">Comamonas serinivorans</name>
    <dbReference type="NCBI Taxonomy" id="1082851"/>
    <lineage>
        <taxon>Bacteria</taxon>
        <taxon>Pseudomonadati</taxon>
        <taxon>Pseudomonadota</taxon>
        <taxon>Betaproteobacteria</taxon>
        <taxon>Burkholderiales</taxon>
        <taxon>Comamonadaceae</taxon>
        <taxon>Comamonas</taxon>
    </lineage>
</organism>
<feature type="transmembrane region" description="Helical" evidence="1">
    <location>
        <begin position="34"/>
        <end position="55"/>
    </location>
</feature>
<dbReference type="KEGG" id="cser:CCO03_05790"/>
<evidence type="ECO:0000256" key="1">
    <source>
        <dbReference type="SAM" id="Phobius"/>
    </source>
</evidence>
<dbReference type="Proteomes" id="UP000196138">
    <property type="component" value="Chromosome"/>
</dbReference>
<keyword evidence="1" id="KW-0812">Transmembrane</keyword>
<name>A0A1Y0EKV4_9BURK</name>
<feature type="transmembrane region" description="Helical" evidence="1">
    <location>
        <begin position="67"/>
        <end position="88"/>
    </location>
</feature>
<keyword evidence="3" id="KW-1185">Reference proteome</keyword>
<keyword evidence="1" id="KW-1133">Transmembrane helix</keyword>
<accession>A0A1Y0EKV4</accession>
<feature type="transmembrane region" description="Helical" evidence="1">
    <location>
        <begin position="108"/>
        <end position="127"/>
    </location>
</feature>
<protein>
    <recommendedName>
        <fullName evidence="4">Copper resistance protein D domain-containing protein</fullName>
    </recommendedName>
</protein>
<gene>
    <name evidence="2" type="ORF">CCO03_05790</name>
</gene>
<proteinExistence type="predicted"/>
<dbReference type="RefSeq" id="WP_087278448.1">
    <property type="nucleotide sequence ID" value="NZ_CP021455.1"/>
</dbReference>
<sequence>MGGGQLLLALAVLPRALRQRAPELVLAHEHGTGRVVWAALVALVASGVWMAQVLVPDAQRWLSLDGPLATAIAWKLGLLVLSVALALHQRSQLSRLRADRLPGFAWQVAASSLLAVAMVVLGVAFRWGGVGLR</sequence>
<evidence type="ECO:0000313" key="3">
    <source>
        <dbReference type="Proteomes" id="UP000196138"/>
    </source>
</evidence>
<keyword evidence="1" id="KW-0472">Membrane</keyword>
<evidence type="ECO:0008006" key="4">
    <source>
        <dbReference type="Google" id="ProtNLM"/>
    </source>
</evidence>
<dbReference type="AlphaFoldDB" id="A0A1Y0EKV4"/>
<reference evidence="2 3" key="1">
    <citation type="submission" date="2017-05" db="EMBL/GenBank/DDBJ databases">
        <authorList>
            <person name="Song R."/>
            <person name="Chenine A.L."/>
            <person name="Ruprecht R.M."/>
        </authorList>
    </citation>
    <scope>NUCLEOTIDE SEQUENCE [LARGE SCALE GENOMIC DNA]</scope>
    <source>
        <strain evidence="2 3">DSM 26136</strain>
    </source>
</reference>